<proteinExistence type="predicted"/>
<dbReference type="SUPFAM" id="SSF50998">
    <property type="entry name" value="Quinoprotein alcohol dehydrogenase-like"/>
    <property type="match status" value="2"/>
</dbReference>
<dbReference type="PANTHER" id="PTHR34512">
    <property type="entry name" value="CELL SURFACE PROTEIN"/>
    <property type="match status" value="1"/>
</dbReference>
<dbReference type="InterPro" id="IPR015943">
    <property type="entry name" value="WD40/YVTN_repeat-like_dom_sf"/>
</dbReference>
<dbReference type="Proteomes" id="UP000272528">
    <property type="component" value="Chromosome"/>
</dbReference>
<dbReference type="InterPro" id="IPR018391">
    <property type="entry name" value="PQQ_b-propeller_rpt"/>
</dbReference>
<dbReference type="InterPro" id="IPR002372">
    <property type="entry name" value="PQQ_rpt_dom"/>
</dbReference>
<sequence>MQRSHVLLTCLLLIIGLAISGCSPGSKDIAMFRGNPQHTGVYTSKGPTQLHGVKWKFKTEGRVRSSPVYYDQAVYFGSEDKNLYAVNAETGKQIWKFPTKGAILSTPTIKNGEVYFLSGDNTFYALEAATGRMRWSFKIEGTNAARDDYDYWQSSAAIDERNVYFGGGNGIVYALDAATGKEVWRQQLHFQNPDTYKDFPVILHSSPIVANGVIYIGISGYIYDLQAEPGNVLALDAKTGKQIWTSELMQAVDSSPAIDKNAVYFGMRNGGIAAIDIETGRTLWRDHSVQYDLSSPAIYNGTIFSGSSDQHQLFALDASTGEAKWTFSTYAAVHASPVTDGKLVYCASANSYVEETGYVYAVDAETGVEKWNLQIGGNMISSPSLNDGVLYVGNDDFNLYAIY</sequence>
<dbReference type="PANTHER" id="PTHR34512:SF30">
    <property type="entry name" value="OUTER MEMBRANE PROTEIN ASSEMBLY FACTOR BAMB"/>
    <property type="match status" value="1"/>
</dbReference>
<reference evidence="3" key="1">
    <citation type="submission" date="2018-12" db="EMBL/GenBank/DDBJ databases">
        <title>Genome sequence of Peanibacillus sp.</title>
        <authorList>
            <person name="Subramani G."/>
            <person name="Srinivasan S."/>
            <person name="Kim M.K."/>
        </authorList>
    </citation>
    <scope>NUCLEOTIDE SEQUENCE [LARGE SCALE GENOMIC DNA]</scope>
    <source>
        <strain evidence="3">18JY67-1</strain>
    </source>
</reference>
<dbReference type="OrthoDB" id="1860at2"/>
<name>A0A3Q8X889_9BACL</name>
<dbReference type="Gene3D" id="2.130.10.10">
    <property type="entry name" value="YVTN repeat-like/Quinoprotein amine dehydrogenase"/>
    <property type="match status" value="2"/>
</dbReference>
<dbReference type="PROSITE" id="PS51257">
    <property type="entry name" value="PROKAR_LIPOPROTEIN"/>
    <property type="match status" value="1"/>
</dbReference>
<keyword evidence="3" id="KW-1185">Reference proteome</keyword>
<dbReference type="AlphaFoldDB" id="A0A3Q8X889"/>
<evidence type="ECO:0000259" key="1">
    <source>
        <dbReference type="Pfam" id="PF13360"/>
    </source>
</evidence>
<feature type="domain" description="Pyrrolo-quinoline quinone repeat" evidence="1">
    <location>
        <begin position="297"/>
        <end position="401"/>
    </location>
</feature>
<dbReference type="Pfam" id="PF13360">
    <property type="entry name" value="PQQ_2"/>
    <property type="match status" value="3"/>
</dbReference>
<dbReference type="SMART" id="SM00564">
    <property type="entry name" value="PQQ"/>
    <property type="match status" value="7"/>
</dbReference>
<organism evidence="2 3">
    <name type="scientific">Paenibacillus albus</name>
    <dbReference type="NCBI Taxonomy" id="2495582"/>
    <lineage>
        <taxon>Bacteria</taxon>
        <taxon>Bacillati</taxon>
        <taxon>Bacillota</taxon>
        <taxon>Bacilli</taxon>
        <taxon>Bacillales</taxon>
        <taxon>Paenibacillaceae</taxon>
        <taxon>Paenibacillus</taxon>
    </lineage>
</organism>
<dbReference type="KEGG" id="palb:EJC50_19255"/>
<accession>A0A3Q8X889</accession>
<feature type="domain" description="Pyrrolo-quinoline quinone repeat" evidence="1">
    <location>
        <begin position="55"/>
        <end position="216"/>
    </location>
</feature>
<evidence type="ECO:0000313" key="3">
    <source>
        <dbReference type="Proteomes" id="UP000272528"/>
    </source>
</evidence>
<dbReference type="RefSeq" id="WP_126017280.1">
    <property type="nucleotide sequence ID" value="NZ_CP034437.1"/>
</dbReference>
<feature type="domain" description="Pyrrolo-quinoline quinone repeat" evidence="1">
    <location>
        <begin position="228"/>
        <end position="287"/>
    </location>
</feature>
<protein>
    <recommendedName>
        <fullName evidence="1">Pyrrolo-quinoline quinone repeat domain-containing protein</fullName>
    </recommendedName>
</protein>
<gene>
    <name evidence="2" type="ORF">EJC50_19255</name>
</gene>
<dbReference type="EMBL" id="CP034437">
    <property type="protein sequence ID" value="AZN41574.1"/>
    <property type="molecule type" value="Genomic_DNA"/>
</dbReference>
<evidence type="ECO:0000313" key="2">
    <source>
        <dbReference type="EMBL" id="AZN41574.1"/>
    </source>
</evidence>
<dbReference type="InterPro" id="IPR011047">
    <property type="entry name" value="Quinoprotein_ADH-like_sf"/>
</dbReference>